<reference evidence="2 3" key="1">
    <citation type="journal article" date="2024" name="bioRxiv">
        <title>Comparative genomics of Cryptococcus and Kwoniella reveals pathogenesis evolution and contrasting karyotype dynamics via intercentromeric recombination or chromosome fusion.</title>
        <authorList>
            <person name="Coelho M.A."/>
            <person name="David-Palma M."/>
            <person name="Shea T."/>
            <person name="Bowers K."/>
            <person name="McGinley-Smith S."/>
            <person name="Mohammad A.W."/>
            <person name="Gnirke A."/>
            <person name="Yurkov A.M."/>
            <person name="Nowrousian M."/>
            <person name="Sun S."/>
            <person name="Cuomo C.A."/>
            <person name="Heitman J."/>
        </authorList>
    </citation>
    <scope>NUCLEOTIDE SEQUENCE [LARGE SCALE GENOMIC DNA]</scope>
    <source>
        <strain evidence="2 3">CBS 13917</strain>
    </source>
</reference>
<comment type="caution">
    <text evidence="2">The sequence shown here is derived from an EMBL/GenBank/DDBJ whole genome shotgun (WGS) entry which is preliminary data.</text>
</comment>
<evidence type="ECO:0000313" key="3">
    <source>
        <dbReference type="Proteomes" id="UP001388673"/>
    </source>
</evidence>
<dbReference type="AlphaFoldDB" id="A0AAW0YIE7"/>
<dbReference type="PROSITE" id="PS51257">
    <property type="entry name" value="PROKAR_LIPOPROTEIN"/>
    <property type="match status" value="1"/>
</dbReference>
<organism evidence="2 3">
    <name type="scientific">Kwoniella newhampshirensis</name>
    <dbReference type="NCBI Taxonomy" id="1651941"/>
    <lineage>
        <taxon>Eukaryota</taxon>
        <taxon>Fungi</taxon>
        <taxon>Dikarya</taxon>
        <taxon>Basidiomycota</taxon>
        <taxon>Agaricomycotina</taxon>
        <taxon>Tremellomycetes</taxon>
        <taxon>Tremellales</taxon>
        <taxon>Cryptococcaceae</taxon>
        <taxon>Kwoniella</taxon>
    </lineage>
</organism>
<dbReference type="RefSeq" id="XP_066799662.1">
    <property type="nucleotide sequence ID" value="XM_066949970.1"/>
</dbReference>
<keyword evidence="3" id="KW-1185">Reference proteome</keyword>
<sequence length="888" mass="96412">MDDSKDDVDVAETSKAGLRRMRRLQSQPPTLTSCAQGIIHPTTSQLVYPAPPNARVEGYLSTSIFAPSHPSPLNTTHVFTPGKQISVSAGGDWVIIYHPHVSAEGGNLVVYPSTLLSPVATPTSVPITTLPLNTEPLALIHLYPPRTQLTHSRAPPFGPRPPANYDTSHGPSFVLLTNSNILLFHPQQVHIPARLDVQPPIGSSVSWTTNVLRCPLHTRWHALPGEVGPVEDVRTISKGWLGLVPGNEGVWVGWERDGEAGVIRAEIGEDRLGRCYLQTTPMPPLPLLRTPPFGGLEDDLKFHAELQSVVFVSLPSAQSQTELKPETMDLDEKDTSPSRTVERVGAVLIYHDLAIPSSVSVPVGSRTRLEVHSFERREVELAEGFNDIAAGSEGFDPSWDWSTVPHPLRVTTSPSDTSIVALHPTPAIPPHTLAMTLISQPSGYSLVHLNLAAETWTTVGSPIDLGELRGEVELGLLLSQGAMRGHLGLAAVVGKEIGAILVALPRLEDQRVSGQMEESTIPYEATAVDAVTSVILAERQGVDWSDVIRAACGTVGKGHLKTFLSFFLKRAHTLVAEEVEMDQFDLLLRLQVALFGATHDSRLDLAADILRLNEASLLVDECALFGENGKISFDLDSIWPLIGVMEWTMSVMAIAMRETVLLGAKMDWEGPEALEFTKSSPIILLAHPTLRALVLRLLSQLSQLTSFLQSLERPILQPESRFLPAPLRRDATATIVARDRVRDVGYSEGVDVFEWGKGLQGLTTTIDGEAIQSSLIDLDLAPLQNALPSLIEALPGVDSTLFLSSSTIQGGGDLEYDAVDFTPLPPISSPSSQARVKCGRCGWRTESLSSIMMQGHGQAGTQGGRESPWMRWKKGWEGRCMCGGTWVK</sequence>
<evidence type="ECO:0000313" key="2">
    <source>
        <dbReference type="EMBL" id="KAK8844098.1"/>
    </source>
</evidence>
<dbReference type="GeneID" id="92184150"/>
<protein>
    <recommendedName>
        <fullName evidence="4">Mediator complex subunit 16</fullName>
    </recommendedName>
</protein>
<gene>
    <name evidence="2" type="ORF">IAR55_006892</name>
</gene>
<name>A0AAW0YIE7_9TREE</name>
<dbReference type="EMBL" id="JBCAWK010000014">
    <property type="protein sequence ID" value="KAK8844098.1"/>
    <property type="molecule type" value="Genomic_DNA"/>
</dbReference>
<evidence type="ECO:0000256" key="1">
    <source>
        <dbReference type="SAM" id="MobiDB-lite"/>
    </source>
</evidence>
<dbReference type="KEGG" id="kne:92184150"/>
<proteinExistence type="predicted"/>
<evidence type="ECO:0008006" key="4">
    <source>
        <dbReference type="Google" id="ProtNLM"/>
    </source>
</evidence>
<feature type="compositionally biased region" description="Acidic residues" evidence="1">
    <location>
        <begin position="1"/>
        <end position="10"/>
    </location>
</feature>
<feature type="region of interest" description="Disordered" evidence="1">
    <location>
        <begin position="1"/>
        <end position="29"/>
    </location>
</feature>
<accession>A0AAW0YIE7</accession>
<dbReference type="Proteomes" id="UP001388673">
    <property type="component" value="Unassembled WGS sequence"/>
</dbReference>